<proteinExistence type="predicted"/>
<evidence type="ECO:0000313" key="1">
    <source>
        <dbReference type="EMBL" id="KAK1385849.1"/>
    </source>
</evidence>
<dbReference type="EMBL" id="JAUIZM010000005">
    <property type="protein sequence ID" value="KAK1385849.1"/>
    <property type="molecule type" value="Genomic_DNA"/>
</dbReference>
<reference evidence="1" key="1">
    <citation type="submission" date="2023-02" db="EMBL/GenBank/DDBJ databases">
        <title>Genome of toxic invasive species Heracleum sosnowskyi carries increased number of genes despite the absence of recent whole-genome duplications.</title>
        <authorList>
            <person name="Schelkunov M."/>
            <person name="Shtratnikova V."/>
            <person name="Makarenko M."/>
            <person name="Klepikova A."/>
            <person name="Omelchenko D."/>
            <person name="Novikova G."/>
            <person name="Obukhova E."/>
            <person name="Bogdanov V."/>
            <person name="Penin A."/>
            <person name="Logacheva M."/>
        </authorList>
    </citation>
    <scope>NUCLEOTIDE SEQUENCE</scope>
    <source>
        <strain evidence="1">Hsosn_3</strain>
        <tissue evidence="1">Leaf</tissue>
    </source>
</reference>
<name>A0AAD8MUR4_9APIA</name>
<dbReference type="Proteomes" id="UP001237642">
    <property type="component" value="Unassembled WGS sequence"/>
</dbReference>
<keyword evidence="2" id="KW-1185">Reference proteome</keyword>
<reference evidence="1" key="2">
    <citation type="submission" date="2023-05" db="EMBL/GenBank/DDBJ databases">
        <authorList>
            <person name="Schelkunov M.I."/>
        </authorList>
    </citation>
    <scope>NUCLEOTIDE SEQUENCE</scope>
    <source>
        <strain evidence="1">Hsosn_3</strain>
        <tissue evidence="1">Leaf</tissue>
    </source>
</reference>
<evidence type="ECO:0000313" key="2">
    <source>
        <dbReference type="Proteomes" id="UP001237642"/>
    </source>
</evidence>
<gene>
    <name evidence="1" type="ORF">POM88_023584</name>
</gene>
<comment type="caution">
    <text evidence="1">The sequence shown here is derived from an EMBL/GenBank/DDBJ whole genome shotgun (WGS) entry which is preliminary data.</text>
</comment>
<sequence length="207" mass="23968">MGHLPKRLFKVYSEFGHQISVRVSPFMDQKTDPQWLAWIMESPYWTSKSTMHLELPYVPTYLRQTESVEPMVQIVYYAFAGAEIFFSGGAELVYSEFGHQISVHVSAFMDQKTDPQWLDWIIESPYWTSESSDSNYSVQNTTSHFMWRGEIVDYGVETLMVILPRSTFSVKDGDDRIILEADGFAKVYGIHLLNKIEEYDSTTDSEN</sequence>
<protein>
    <submittedName>
        <fullName evidence="1">Uncharacterized protein</fullName>
    </submittedName>
</protein>
<organism evidence="1 2">
    <name type="scientific">Heracleum sosnowskyi</name>
    <dbReference type="NCBI Taxonomy" id="360622"/>
    <lineage>
        <taxon>Eukaryota</taxon>
        <taxon>Viridiplantae</taxon>
        <taxon>Streptophyta</taxon>
        <taxon>Embryophyta</taxon>
        <taxon>Tracheophyta</taxon>
        <taxon>Spermatophyta</taxon>
        <taxon>Magnoliopsida</taxon>
        <taxon>eudicotyledons</taxon>
        <taxon>Gunneridae</taxon>
        <taxon>Pentapetalae</taxon>
        <taxon>asterids</taxon>
        <taxon>campanulids</taxon>
        <taxon>Apiales</taxon>
        <taxon>Apiaceae</taxon>
        <taxon>Apioideae</taxon>
        <taxon>apioid superclade</taxon>
        <taxon>Tordylieae</taxon>
        <taxon>Tordyliinae</taxon>
        <taxon>Heracleum</taxon>
    </lineage>
</organism>
<accession>A0AAD8MUR4</accession>
<dbReference type="AlphaFoldDB" id="A0AAD8MUR4"/>